<evidence type="ECO:0000313" key="2">
    <source>
        <dbReference type="EMBL" id="KAF9076669.1"/>
    </source>
</evidence>
<sequence length="789" mass="81692">MMRPPGQPMPGSAPGPASDPRQRTMPGNPVMNSLSQPPSVPRFPIPEQQHRYTPPGPQSHPFTFTPAQQLQHMQDGPDYHFQIQPAPPRPPSQNHFPPTPNDFITYPSSSPHSRSTSTGPPGTTAPQRPQPPPAPQPPTGLPNIAPRPPSSPTSSVTPPGPTAAAAAAAPPPLIPRQTASALGHGQGLIRLLQFSGNLASESKQKHQLSWWTELIREYFTPKAVMRFTLWRDNQRNEAKPFEITVPILPRFLLVTTQSGVKSMTLTLDGARERLHGNGHAIVECVAAVWTYKYNNGYTVALRGPLTVHVWAVGSQPAAPNPTPNQPPVAPNQNYVLKFDEFQFDASYHDKYIALESIMGPRSIESPMGMPGMVARQGSGSQTGTPRVRNAPPPGAPAAAVGAIAGVGSSSGSGAGSGLSNGSGMGNGMGIGGMGMPMGMSMGMSMDEGDPDEQKFDPTMNSSPSSHPLSRDVSRDKWEEPRVLIERGFIPGEPVNAFGIPQATMRCLELAESVAQMTELISFSREMKLGPIEALSKMAGKIRESMPLGQQPLINGVPGSGSAPGFTHSASMPNSPSSALPPYGGGSFMPGSNFPGPGGMQPMATLYSSAPPSVTNPSSQPNLSSANTPHTPHTPAGSSPQNIQNGPASAHNSPRKVHKNIPQANPPGTGGTPGSSTTASGSSGSTTVTSGGSTTATSGTGSGSSNPSSTHTTPAMAPASLKRKQAAVERDNNNSRDGAGSIGGRGGDRAGVGPGIGDAGGSSASGTGATSPQPPPAKRNTRKRGRTTGG</sequence>
<evidence type="ECO:0000256" key="1">
    <source>
        <dbReference type="SAM" id="MobiDB-lite"/>
    </source>
</evidence>
<gene>
    <name evidence="2" type="ORF">BDP27DRAFT_811244</name>
</gene>
<reference evidence="2" key="1">
    <citation type="submission" date="2020-11" db="EMBL/GenBank/DDBJ databases">
        <authorList>
            <consortium name="DOE Joint Genome Institute"/>
            <person name="Ahrendt S."/>
            <person name="Riley R."/>
            <person name="Andreopoulos W."/>
            <person name="Labutti K."/>
            <person name="Pangilinan J."/>
            <person name="Ruiz-Duenas F.J."/>
            <person name="Barrasa J.M."/>
            <person name="Sanchez-Garcia M."/>
            <person name="Camarero S."/>
            <person name="Miyauchi S."/>
            <person name="Serrano A."/>
            <person name="Linde D."/>
            <person name="Babiker R."/>
            <person name="Drula E."/>
            <person name="Ayuso-Fernandez I."/>
            <person name="Pacheco R."/>
            <person name="Padilla G."/>
            <person name="Ferreira P."/>
            <person name="Barriuso J."/>
            <person name="Kellner H."/>
            <person name="Castanera R."/>
            <person name="Alfaro M."/>
            <person name="Ramirez L."/>
            <person name="Pisabarro A.G."/>
            <person name="Kuo A."/>
            <person name="Tritt A."/>
            <person name="Lipzen A."/>
            <person name="He G."/>
            <person name="Yan M."/>
            <person name="Ng V."/>
            <person name="Cullen D."/>
            <person name="Martin F."/>
            <person name="Rosso M.-N."/>
            <person name="Henrissat B."/>
            <person name="Hibbett D."/>
            <person name="Martinez A.T."/>
            <person name="Grigoriev I.V."/>
        </authorList>
    </citation>
    <scope>NUCLEOTIDE SEQUENCE</scope>
    <source>
        <strain evidence="2">AH 40177</strain>
    </source>
</reference>
<feature type="compositionally biased region" description="Polar residues" evidence="1">
    <location>
        <begin position="458"/>
        <end position="467"/>
    </location>
</feature>
<dbReference type="EMBL" id="JADNRY010000006">
    <property type="protein sequence ID" value="KAF9076669.1"/>
    <property type="molecule type" value="Genomic_DNA"/>
</dbReference>
<protein>
    <submittedName>
        <fullName evidence="2">LIM-domain binding protein-domain-containing protein</fullName>
    </submittedName>
</protein>
<feature type="region of interest" description="Disordered" evidence="1">
    <location>
        <begin position="446"/>
        <end position="474"/>
    </location>
</feature>
<feature type="compositionally biased region" description="Pro residues" evidence="1">
    <location>
        <begin position="1"/>
        <end position="13"/>
    </location>
</feature>
<proteinExistence type="predicted"/>
<feature type="region of interest" description="Disordered" evidence="1">
    <location>
        <begin position="1"/>
        <end position="169"/>
    </location>
</feature>
<dbReference type="InterPro" id="IPR029005">
    <property type="entry name" value="LIM-bd/SEUSS"/>
</dbReference>
<feature type="compositionally biased region" description="Low complexity" evidence="1">
    <location>
        <begin position="760"/>
        <end position="770"/>
    </location>
</feature>
<dbReference type="PANTHER" id="PTHR10378">
    <property type="entry name" value="LIM DOMAIN-BINDING PROTEIN"/>
    <property type="match status" value="1"/>
</dbReference>
<feature type="compositionally biased region" description="Polar residues" evidence="1">
    <location>
        <begin position="605"/>
        <end position="651"/>
    </location>
</feature>
<feature type="compositionally biased region" description="Gly residues" evidence="1">
    <location>
        <begin position="739"/>
        <end position="759"/>
    </location>
</feature>
<feature type="region of interest" description="Disordered" evidence="1">
    <location>
        <begin position="552"/>
        <end position="789"/>
    </location>
</feature>
<feature type="compositionally biased region" description="Low complexity" evidence="1">
    <location>
        <begin position="152"/>
        <end position="168"/>
    </location>
</feature>
<feature type="compositionally biased region" description="Polar residues" evidence="1">
    <location>
        <begin position="567"/>
        <end position="577"/>
    </location>
</feature>
<name>A0A9P5UEX2_9AGAR</name>
<feature type="compositionally biased region" description="Polar residues" evidence="1">
    <location>
        <begin position="60"/>
        <end position="72"/>
    </location>
</feature>
<feature type="region of interest" description="Disordered" evidence="1">
    <location>
        <begin position="374"/>
        <end position="396"/>
    </location>
</feature>
<organism evidence="2 3">
    <name type="scientific">Rhodocollybia butyracea</name>
    <dbReference type="NCBI Taxonomy" id="206335"/>
    <lineage>
        <taxon>Eukaryota</taxon>
        <taxon>Fungi</taxon>
        <taxon>Dikarya</taxon>
        <taxon>Basidiomycota</taxon>
        <taxon>Agaricomycotina</taxon>
        <taxon>Agaricomycetes</taxon>
        <taxon>Agaricomycetidae</taxon>
        <taxon>Agaricales</taxon>
        <taxon>Marasmiineae</taxon>
        <taxon>Omphalotaceae</taxon>
        <taxon>Rhodocollybia</taxon>
    </lineage>
</organism>
<comment type="caution">
    <text evidence="2">The sequence shown here is derived from an EMBL/GenBank/DDBJ whole genome shotgun (WGS) entry which is preliminary data.</text>
</comment>
<dbReference type="Pfam" id="PF01803">
    <property type="entry name" value="LIM_bind"/>
    <property type="match status" value="1"/>
</dbReference>
<feature type="compositionally biased region" description="Low complexity" evidence="1">
    <location>
        <begin position="673"/>
        <end position="714"/>
    </location>
</feature>
<dbReference type="OrthoDB" id="774557at2759"/>
<feature type="compositionally biased region" description="Low complexity" evidence="1">
    <location>
        <begin position="105"/>
        <end position="127"/>
    </location>
</feature>
<dbReference type="Proteomes" id="UP000772434">
    <property type="component" value="Unassembled WGS sequence"/>
</dbReference>
<feature type="compositionally biased region" description="Basic residues" evidence="1">
    <location>
        <begin position="778"/>
        <end position="789"/>
    </location>
</feature>
<dbReference type="AlphaFoldDB" id="A0A9P5UEX2"/>
<feature type="compositionally biased region" description="Pro residues" evidence="1">
    <location>
        <begin position="128"/>
        <end position="151"/>
    </location>
</feature>
<keyword evidence="3" id="KW-1185">Reference proteome</keyword>
<evidence type="ECO:0000313" key="3">
    <source>
        <dbReference type="Proteomes" id="UP000772434"/>
    </source>
</evidence>
<accession>A0A9P5UEX2</accession>